<keyword evidence="1 13" id="KW-0533">Nickel</keyword>
<keyword evidence="9 13" id="KW-0067">ATP-binding</keyword>
<accession>A0A109DB36</accession>
<dbReference type="SUPFAM" id="SSF81891">
    <property type="entry name" value="Poly A polymerase C-terminal region-like"/>
    <property type="match status" value="1"/>
</dbReference>
<reference evidence="15 16" key="1">
    <citation type="submission" date="2015-11" db="EMBL/GenBank/DDBJ databases">
        <title>Draft WGS of Vibrio toranzoniae.</title>
        <authorList>
            <person name="Lasa A."/>
            <person name="Romalde J.L."/>
        </authorList>
    </citation>
    <scope>NUCLEOTIDE SEQUENCE [LARGE SCALE GENOMIC DNA]</scope>
    <source>
        <strain evidence="15 16">Vb 10.8</strain>
    </source>
</reference>
<dbReference type="InterPro" id="IPR003607">
    <property type="entry name" value="HD/PDEase_dom"/>
</dbReference>
<evidence type="ECO:0000256" key="13">
    <source>
        <dbReference type="HAMAP-Rule" id="MF_01261"/>
    </source>
</evidence>
<dbReference type="GO" id="GO:0000049">
    <property type="term" value="F:tRNA binding"/>
    <property type="evidence" value="ECO:0007669"/>
    <property type="project" value="UniProtKB-UniRule"/>
</dbReference>
<evidence type="ECO:0000256" key="12">
    <source>
        <dbReference type="ARBA" id="ARBA00023268"/>
    </source>
</evidence>
<dbReference type="HAMAP" id="MF_01262">
    <property type="entry name" value="CCA_bact_type2"/>
    <property type="match status" value="1"/>
</dbReference>
<dbReference type="GO" id="GO:0004112">
    <property type="term" value="F:cyclic-nucleotide phosphodiesterase activity"/>
    <property type="evidence" value="ECO:0007669"/>
    <property type="project" value="UniProtKB-UniRule"/>
</dbReference>
<feature type="binding site" evidence="13">
    <location>
        <position position="49"/>
    </location>
    <ligand>
        <name>Mg(2+)</name>
        <dbReference type="ChEBI" id="CHEBI:18420"/>
    </ligand>
</feature>
<feature type="binding site" evidence="13">
    <location>
        <position position="39"/>
    </location>
    <ligand>
        <name>CTP</name>
        <dbReference type="ChEBI" id="CHEBI:37563"/>
    </ligand>
</feature>
<dbReference type="GO" id="GO:0004810">
    <property type="term" value="F:CCA tRNA nucleotidyltransferase activity"/>
    <property type="evidence" value="ECO:0007669"/>
    <property type="project" value="UniProtKB-UniRule"/>
</dbReference>
<feature type="binding site" evidence="13">
    <location>
        <position position="119"/>
    </location>
    <ligand>
        <name>ATP</name>
        <dbReference type="ChEBI" id="CHEBI:30616"/>
    </ligand>
</feature>
<comment type="catalytic activity">
    <reaction evidence="13">
        <text>a tRNA precursor + 2 CTP + ATP = a tRNA with a 3' CCA end + 3 diphosphate</text>
        <dbReference type="Rhea" id="RHEA:14433"/>
        <dbReference type="Rhea" id="RHEA-COMP:10465"/>
        <dbReference type="Rhea" id="RHEA-COMP:10468"/>
        <dbReference type="ChEBI" id="CHEBI:30616"/>
        <dbReference type="ChEBI" id="CHEBI:33019"/>
        <dbReference type="ChEBI" id="CHEBI:37563"/>
        <dbReference type="ChEBI" id="CHEBI:74896"/>
        <dbReference type="ChEBI" id="CHEBI:83071"/>
        <dbReference type="EC" id="2.7.7.72"/>
    </reaction>
</comment>
<dbReference type="PANTHER" id="PTHR47545">
    <property type="entry name" value="MULTIFUNCTIONAL CCA PROTEIN"/>
    <property type="match status" value="1"/>
</dbReference>
<dbReference type="Gene3D" id="1.10.3090.10">
    <property type="entry name" value="cca-adding enzyme, domain 2"/>
    <property type="match status" value="1"/>
</dbReference>
<evidence type="ECO:0000256" key="3">
    <source>
        <dbReference type="ARBA" id="ARBA00022694"/>
    </source>
</evidence>
<keyword evidence="10 13" id="KW-0460">Magnesium</keyword>
<sequence length="438" mass="49379">MLAVKSSSDKTFRGDKLQIYDSLPKGHGLQRYLVGGAVRDKLLNIDSYDRDWVVVGSTPQEMENLGFTAVGKDFPVFLHPKTKEEHALARTERKSGSGYTGFECYFAPDVSLEEDLMRRDLTINAIAQDDKGQLYDPYHGQQDLSNRILRHVSDAFVEDPLRVLRVARFAAKLHHLNFTVAPETMVMMSEIVQSGELAHLTAERVWQEWHKSLSTPHPEVFLSVLRECGALAVVLPEIDALFGVPQPEKWHPEIDTGIHTLMVAQQAALLSPSLPVRFAAQVHDLGKGITPESEWPSHKMHCHTGLKVIKKLCGRVRVPNEFRDLALLVCEQHSNIHRAGELKPTTFLKVLNKFDVWRKPDRLNDILLCCQADHAGRKGLEDQPYPQKARFEAAYQAALQVEVKAIIADGFQGKDIREEQEKRRATAIENALSELADH</sequence>
<dbReference type="OrthoDB" id="9805698at2"/>
<feature type="binding site" evidence="13">
    <location>
        <position position="36"/>
    </location>
    <ligand>
        <name>CTP</name>
        <dbReference type="ChEBI" id="CHEBI:37563"/>
    </ligand>
</feature>
<dbReference type="Gene3D" id="3.30.460.10">
    <property type="entry name" value="Beta Polymerase, domain 2"/>
    <property type="match status" value="1"/>
</dbReference>
<dbReference type="InterPro" id="IPR032828">
    <property type="entry name" value="PolyA_RNA-bd"/>
</dbReference>
<dbReference type="NCBIfam" id="NF008137">
    <property type="entry name" value="PRK10885.1"/>
    <property type="match status" value="1"/>
</dbReference>
<comment type="miscellaneous">
    <text evidence="13">A single active site specifically recognizes both ATP and CTP and is responsible for their addition.</text>
</comment>
<dbReference type="GO" id="GO:0005524">
    <property type="term" value="F:ATP binding"/>
    <property type="evidence" value="ECO:0007669"/>
    <property type="project" value="UniProtKB-UniRule"/>
</dbReference>
<evidence type="ECO:0000259" key="14">
    <source>
        <dbReference type="PROSITE" id="PS51831"/>
    </source>
</evidence>
<comment type="subunit">
    <text evidence="13">Monomer. Can also form homodimers and oligomers.</text>
</comment>
<dbReference type="Proteomes" id="UP000057389">
    <property type="component" value="Unassembled WGS sequence"/>
</dbReference>
<comment type="similarity">
    <text evidence="13">Belongs to the tRNA nucleotidyltransferase/poly(A) polymerase family. Bacterial CCA-adding enzyme type 1 subfamily.</text>
</comment>
<dbReference type="EC" id="3.1.4.-" evidence="13"/>
<dbReference type="CDD" id="cd05398">
    <property type="entry name" value="NT_ClassII-CCAase"/>
    <property type="match status" value="1"/>
</dbReference>
<keyword evidence="8 13" id="KW-0378">Hydrolase</keyword>
<organism evidence="15 16">
    <name type="scientific">Vibrio toranzoniae</name>
    <dbReference type="NCBI Taxonomy" id="1194427"/>
    <lineage>
        <taxon>Bacteria</taxon>
        <taxon>Pseudomonadati</taxon>
        <taxon>Pseudomonadota</taxon>
        <taxon>Gammaproteobacteria</taxon>
        <taxon>Vibrionales</taxon>
        <taxon>Vibrionaceae</taxon>
        <taxon>Vibrio</taxon>
    </lineage>
</organism>
<evidence type="ECO:0000256" key="11">
    <source>
        <dbReference type="ARBA" id="ARBA00022884"/>
    </source>
</evidence>
<dbReference type="GO" id="GO:0016791">
    <property type="term" value="F:phosphatase activity"/>
    <property type="evidence" value="ECO:0007669"/>
    <property type="project" value="UniProtKB-UniRule"/>
</dbReference>
<evidence type="ECO:0000256" key="7">
    <source>
        <dbReference type="ARBA" id="ARBA00022800"/>
    </source>
</evidence>
<feature type="binding site" evidence="13">
    <location>
        <position position="51"/>
    </location>
    <ligand>
        <name>Mg(2+)</name>
        <dbReference type="ChEBI" id="CHEBI:18420"/>
    </ligand>
</feature>
<dbReference type="EC" id="3.1.3.-" evidence="13"/>
<dbReference type="GO" id="GO:0160016">
    <property type="term" value="F:CCACCA tRNA nucleotidyltransferase activity"/>
    <property type="evidence" value="ECO:0007669"/>
    <property type="project" value="RHEA"/>
</dbReference>
<protein>
    <recommendedName>
        <fullName evidence="13">Multifunctional CCA protein</fullName>
    </recommendedName>
    <domain>
        <recommendedName>
            <fullName evidence="13">CCA-adding enzyme</fullName>
            <ecNumber evidence="13">2.7.7.72</ecNumber>
        </recommendedName>
        <alternativeName>
            <fullName evidence="13">CCA tRNA nucleotidyltransferase</fullName>
        </alternativeName>
        <alternativeName>
            <fullName evidence="13">tRNA CCA-pyrophosphorylase</fullName>
        </alternativeName>
        <alternativeName>
            <fullName evidence="13">tRNA adenylyl-/cytidylyl-transferase</fullName>
        </alternativeName>
        <alternativeName>
            <fullName evidence="13">tRNA nucleotidyltransferase</fullName>
        </alternativeName>
        <alternativeName>
            <fullName evidence="13">tRNA-NT</fullName>
        </alternativeName>
    </domain>
    <domain>
        <recommendedName>
            <fullName evidence="13">2'-nucleotidase</fullName>
            <ecNumber evidence="13">3.1.3.-</ecNumber>
        </recommendedName>
    </domain>
    <domain>
        <recommendedName>
            <fullName evidence="13">2',3'-cyclic phosphodiesterase</fullName>
            <ecNumber evidence="13">3.1.4.-</ecNumber>
        </recommendedName>
    </domain>
    <domain>
        <recommendedName>
            <fullName evidence="13">Phosphatase</fullName>
        </recommendedName>
    </domain>
</protein>
<dbReference type="EC" id="2.7.7.72" evidence="13"/>
<keyword evidence="2 13" id="KW-0808">Transferase</keyword>
<keyword evidence="6 13" id="KW-0547">Nucleotide-binding</keyword>
<evidence type="ECO:0000313" key="15">
    <source>
        <dbReference type="EMBL" id="KWU02187.1"/>
    </source>
</evidence>
<comment type="cofactor">
    <cofactor evidence="13">
        <name>Ni(2+)</name>
        <dbReference type="ChEBI" id="CHEBI:49786"/>
    </cofactor>
    <text evidence="13">Nickel for phosphatase activity.</text>
</comment>
<dbReference type="SUPFAM" id="SSF81301">
    <property type="entry name" value="Nucleotidyltransferase"/>
    <property type="match status" value="1"/>
</dbReference>
<dbReference type="GeneID" id="300177446"/>
<name>A0A109DB36_9VIBR</name>
<evidence type="ECO:0000256" key="10">
    <source>
        <dbReference type="ARBA" id="ARBA00022842"/>
    </source>
</evidence>
<dbReference type="GO" id="GO:0042245">
    <property type="term" value="P:RNA repair"/>
    <property type="evidence" value="ECO:0007669"/>
    <property type="project" value="UniProtKB-KW"/>
</dbReference>
<proteinExistence type="inferred from homology"/>
<comment type="cofactor">
    <cofactor evidence="13">
        <name>Mg(2+)</name>
        <dbReference type="ChEBI" id="CHEBI:18420"/>
    </cofactor>
    <text evidence="13">Magnesium is required for nucleotidyltransferase activity.</text>
</comment>
<dbReference type="HAMAP" id="MF_01261">
    <property type="entry name" value="CCA_bact_type1"/>
    <property type="match status" value="1"/>
</dbReference>
<feature type="binding site" evidence="13">
    <location>
        <position position="165"/>
    </location>
    <ligand>
        <name>ATP</name>
        <dbReference type="ChEBI" id="CHEBI:30616"/>
    </ligand>
</feature>
<evidence type="ECO:0000256" key="1">
    <source>
        <dbReference type="ARBA" id="ARBA00022596"/>
    </source>
</evidence>
<feature type="binding site" evidence="13">
    <location>
        <position position="39"/>
    </location>
    <ligand>
        <name>ATP</name>
        <dbReference type="ChEBI" id="CHEBI:30616"/>
    </ligand>
</feature>
<dbReference type="GO" id="GO:0000287">
    <property type="term" value="F:magnesium ion binding"/>
    <property type="evidence" value="ECO:0007669"/>
    <property type="project" value="UniProtKB-UniRule"/>
</dbReference>
<feature type="binding site" evidence="13">
    <location>
        <position position="119"/>
    </location>
    <ligand>
        <name>CTP</name>
        <dbReference type="ChEBI" id="CHEBI:37563"/>
    </ligand>
</feature>
<comment type="domain">
    <text evidence="13">Comprises two domains: an N-terminal domain containing the nucleotidyltransferase activity and a C-terminal HD domain associated with both phosphodiesterase and phosphatase activities.</text>
</comment>
<keyword evidence="12 13" id="KW-0511">Multifunctional enzyme</keyword>
<feature type="binding site" evidence="13">
    <location>
        <position position="168"/>
    </location>
    <ligand>
        <name>CTP</name>
        <dbReference type="ChEBI" id="CHEBI:37563"/>
    </ligand>
</feature>
<dbReference type="PANTHER" id="PTHR47545:SF1">
    <property type="entry name" value="MULTIFUNCTIONAL CCA PROTEIN"/>
    <property type="match status" value="1"/>
</dbReference>
<evidence type="ECO:0000256" key="6">
    <source>
        <dbReference type="ARBA" id="ARBA00022741"/>
    </source>
</evidence>
<feature type="binding site" evidence="13">
    <location>
        <position position="36"/>
    </location>
    <ligand>
        <name>ATP</name>
        <dbReference type="ChEBI" id="CHEBI:30616"/>
    </ligand>
</feature>
<comment type="function">
    <text evidence="13">Catalyzes the addition and repair of the essential 3'-terminal CCA sequence in tRNAs without using a nucleic acid template. Adds these three nucleotides in the order of C, C, and A to the tRNA nucleotide-73, using CTP and ATP as substrates and producing inorganic pyrophosphate. tRNA 3'-terminal CCA addition is required both for tRNA processing and repair. Also involved in tRNA surveillance by mediating tandem CCA addition to generate a CCACCA at the 3' terminus of unstable tRNAs. While stable tRNAs receive only 3'-terminal CCA, unstable tRNAs are marked with CCACCA and rapidly degraded.</text>
</comment>
<dbReference type="Pfam" id="PF01966">
    <property type="entry name" value="HD"/>
    <property type="match status" value="1"/>
</dbReference>
<feature type="binding site" evidence="13">
    <location>
        <position position="168"/>
    </location>
    <ligand>
        <name>ATP</name>
        <dbReference type="ChEBI" id="CHEBI:30616"/>
    </ligand>
</feature>
<dbReference type="InterPro" id="IPR006674">
    <property type="entry name" value="HD_domain"/>
</dbReference>
<dbReference type="GO" id="GO:0001680">
    <property type="term" value="P:tRNA 3'-terminal CCA addition"/>
    <property type="evidence" value="ECO:0007669"/>
    <property type="project" value="UniProtKB-UniRule"/>
</dbReference>
<dbReference type="Pfam" id="PF01743">
    <property type="entry name" value="PolyA_pol"/>
    <property type="match status" value="1"/>
</dbReference>
<dbReference type="FunFam" id="1.10.3090.10:FF:000001">
    <property type="entry name" value="Multifunctional CCA protein"/>
    <property type="match status" value="1"/>
</dbReference>
<dbReference type="InterPro" id="IPR002646">
    <property type="entry name" value="PolA_pol_head_dom"/>
</dbReference>
<dbReference type="AlphaFoldDB" id="A0A109DB36"/>
<dbReference type="CDD" id="cd00077">
    <property type="entry name" value="HDc"/>
    <property type="match status" value="1"/>
</dbReference>
<dbReference type="PIRSF" id="PIRSF000813">
    <property type="entry name" value="CCA_bact"/>
    <property type="match status" value="1"/>
</dbReference>
<evidence type="ECO:0000256" key="5">
    <source>
        <dbReference type="ARBA" id="ARBA00022723"/>
    </source>
</evidence>
<keyword evidence="7 13" id="KW-0692">RNA repair</keyword>
<keyword evidence="3 13" id="KW-0819">tRNA processing</keyword>
<gene>
    <name evidence="13 15" type="primary">cca</name>
    <name evidence="15" type="ORF">APQ14_01735</name>
</gene>
<evidence type="ECO:0000256" key="4">
    <source>
        <dbReference type="ARBA" id="ARBA00022695"/>
    </source>
</evidence>
<evidence type="ECO:0000256" key="8">
    <source>
        <dbReference type="ARBA" id="ARBA00022801"/>
    </source>
</evidence>
<dbReference type="InterPro" id="IPR050124">
    <property type="entry name" value="tRNA_CCA-adding_enzyme"/>
</dbReference>
<keyword evidence="4 13" id="KW-0548">Nucleotidyltransferase</keyword>
<keyword evidence="5 13" id="KW-0479">Metal-binding</keyword>
<dbReference type="InterPro" id="IPR012006">
    <property type="entry name" value="CCA_bact"/>
</dbReference>
<keyword evidence="11 13" id="KW-0694">RNA-binding</keyword>
<dbReference type="RefSeq" id="WP_060467135.1">
    <property type="nucleotide sequence ID" value="NZ_AP025514.1"/>
</dbReference>
<comment type="catalytic activity">
    <reaction evidence="13">
        <text>a tRNA with a 3' CCA end + 2 CTP + ATP = a tRNA with a 3' CCACCA end + 3 diphosphate</text>
        <dbReference type="Rhea" id="RHEA:76235"/>
        <dbReference type="Rhea" id="RHEA-COMP:10468"/>
        <dbReference type="Rhea" id="RHEA-COMP:18655"/>
        <dbReference type="ChEBI" id="CHEBI:30616"/>
        <dbReference type="ChEBI" id="CHEBI:33019"/>
        <dbReference type="ChEBI" id="CHEBI:37563"/>
        <dbReference type="ChEBI" id="CHEBI:83071"/>
        <dbReference type="ChEBI" id="CHEBI:195187"/>
    </reaction>
</comment>
<dbReference type="PROSITE" id="PS51831">
    <property type="entry name" value="HD"/>
    <property type="match status" value="1"/>
</dbReference>
<dbReference type="EMBL" id="LMXU01000004">
    <property type="protein sequence ID" value="KWU02187.1"/>
    <property type="molecule type" value="Genomic_DNA"/>
</dbReference>
<keyword evidence="16" id="KW-1185">Reference proteome</keyword>
<evidence type="ECO:0000313" key="16">
    <source>
        <dbReference type="Proteomes" id="UP000057389"/>
    </source>
</evidence>
<dbReference type="InterPro" id="IPR043519">
    <property type="entry name" value="NT_sf"/>
</dbReference>
<evidence type="ECO:0000256" key="9">
    <source>
        <dbReference type="ARBA" id="ARBA00022840"/>
    </source>
</evidence>
<dbReference type="Pfam" id="PF12627">
    <property type="entry name" value="PolyA_pol_RNAbd"/>
    <property type="match status" value="1"/>
</dbReference>
<feature type="binding site" evidence="13">
    <location>
        <position position="165"/>
    </location>
    <ligand>
        <name>CTP</name>
        <dbReference type="ChEBI" id="CHEBI:37563"/>
    </ligand>
</feature>
<evidence type="ECO:0000256" key="2">
    <source>
        <dbReference type="ARBA" id="ARBA00022679"/>
    </source>
</evidence>
<comment type="caution">
    <text evidence="15">The sequence shown here is derived from an EMBL/GenBank/DDBJ whole genome shotgun (WGS) entry which is preliminary data.</text>
</comment>
<feature type="domain" description="HD" evidence="14">
    <location>
        <begin position="256"/>
        <end position="357"/>
    </location>
</feature>